<dbReference type="VEuPathDB" id="FungiDB:MYCFIDRAFT_171216"/>
<dbReference type="EMBL" id="KB446556">
    <property type="protein sequence ID" value="EME85274.1"/>
    <property type="molecule type" value="Genomic_DNA"/>
</dbReference>
<dbReference type="KEGG" id="pfj:MYCFIDRAFT_171216"/>
<sequence>MSGVFVLARDCTLVPKWPLVPRDDKAREGSASIPRIGILTPTHYWHDSRFVEAVRTAEALLFDFIIMQTFRGRSVLTSTLVEYKRFSRSCTPFGASIEVAAFGYLADGGGSGHKHMFHHQLQQYAKRAAENNEKPDLEQLLKRTEEDEEIAREYKRQLPDLVSGVLGSLTWSVCPGVRVHHVPDA</sequence>
<dbReference type="AlphaFoldDB" id="M3A281"/>
<gene>
    <name evidence="2" type="ORF">MYCFIDRAFT_171216</name>
</gene>
<dbReference type="Proteomes" id="UP000016932">
    <property type="component" value="Unassembled WGS sequence"/>
</dbReference>
<keyword evidence="3" id="KW-1185">Reference proteome</keyword>
<name>M3A281_PSEFD</name>
<evidence type="ECO:0000313" key="2">
    <source>
        <dbReference type="EMBL" id="EME85274.1"/>
    </source>
</evidence>
<protein>
    <submittedName>
        <fullName evidence="2">Uncharacterized protein</fullName>
    </submittedName>
</protein>
<feature type="coiled-coil region" evidence="1">
    <location>
        <begin position="127"/>
        <end position="157"/>
    </location>
</feature>
<keyword evidence="1" id="KW-0175">Coiled coil</keyword>
<evidence type="ECO:0000256" key="1">
    <source>
        <dbReference type="SAM" id="Coils"/>
    </source>
</evidence>
<dbReference type="GeneID" id="19332597"/>
<proteinExistence type="predicted"/>
<evidence type="ECO:0000313" key="3">
    <source>
        <dbReference type="Proteomes" id="UP000016932"/>
    </source>
</evidence>
<accession>M3A281</accession>
<dbReference type="RefSeq" id="XP_007922939.1">
    <property type="nucleotide sequence ID" value="XM_007924748.1"/>
</dbReference>
<organism evidence="2 3">
    <name type="scientific">Pseudocercospora fijiensis (strain CIRAD86)</name>
    <name type="common">Black leaf streak disease fungus</name>
    <name type="synonym">Mycosphaerella fijiensis</name>
    <dbReference type="NCBI Taxonomy" id="383855"/>
    <lineage>
        <taxon>Eukaryota</taxon>
        <taxon>Fungi</taxon>
        <taxon>Dikarya</taxon>
        <taxon>Ascomycota</taxon>
        <taxon>Pezizomycotina</taxon>
        <taxon>Dothideomycetes</taxon>
        <taxon>Dothideomycetidae</taxon>
        <taxon>Mycosphaerellales</taxon>
        <taxon>Mycosphaerellaceae</taxon>
        <taxon>Pseudocercospora</taxon>
    </lineage>
</organism>
<dbReference type="HOGENOM" id="CLU_1461940_0_0_1"/>
<reference evidence="2 3" key="1">
    <citation type="journal article" date="2012" name="PLoS Pathog.">
        <title>Diverse lifestyles and strategies of plant pathogenesis encoded in the genomes of eighteen Dothideomycetes fungi.</title>
        <authorList>
            <person name="Ohm R.A."/>
            <person name="Feau N."/>
            <person name="Henrissat B."/>
            <person name="Schoch C.L."/>
            <person name="Horwitz B.A."/>
            <person name="Barry K.W."/>
            <person name="Condon B.J."/>
            <person name="Copeland A.C."/>
            <person name="Dhillon B."/>
            <person name="Glaser F."/>
            <person name="Hesse C.N."/>
            <person name="Kosti I."/>
            <person name="LaButti K."/>
            <person name="Lindquist E.A."/>
            <person name="Lucas S."/>
            <person name="Salamov A.A."/>
            <person name="Bradshaw R.E."/>
            <person name="Ciuffetti L."/>
            <person name="Hamelin R.C."/>
            <person name="Kema G.H.J."/>
            <person name="Lawrence C."/>
            <person name="Scott J.A."/>
            <person name="Spatafora J.W."/>
            <person name="Turgeon B.G."/>
            <person name="de Wit P.J.G.M."/>
            <person name="Zhong S."/>
            <person name="Goodwin S.B."/>
            <person name="Grigoriev I.V."/>
        </authorList>
    </citation>
    <scope>NUCLEOTIDE SEQUENCE [LARGE SCALE GENOMIC DNA]</scope>
    <source>
        <strain evidence="2 3">CIRAD86</strain>
    </source>
</reference>